<reference evidence="3 4" key="1">
    <citation type="submission" date="2019-12" db="EMBL/GenBank/DDBJ databases">
        <authorList>
            <person name="Huq M.A."/>
        </authorList>
    </citation>
    <scope>NUCLEOTIDE SEQUENCE [LARGE SCALE GENOMIC DNA]</scope>
    <source>
        <strain evidence="3 4">MAH-18</strain>
    </source>
</reference>
<evidence type="ECO:0000259" key="2">
    <source>
        <dbReference type="PROSITE" id="PS50921"/>
    </source>
</evidence>
<feature type="region of interest" description="Disordered" evidence="1">
    <location>
        <begin position="1"/>
        <end position="24"/>
    </location>
</feature>
<dbReference type="Pfam" id="PF03861">
    <property type="entry name" value="ANTAR"/>
    <property type="match status" value="1"/>
</dbReference>
<dbReference type="SUPFAM" id="SSF52172">
    <property type="entry name" value="CheY-like"/>
    <property type="match status" value="1"/>
</dbReference>
<dbReference type="EMBL" id="WSEK01000004">
    <property type="protein sequence ID" value="MVQ48562.1"/>
    <property type="molecule type" value="Genomic_DNA"/>
</dbReference>
<dbReference type="Gene3D" id="1.10.10.10">
    <property type="entry name" value="Winged helix-like DNA-binding domain superfamily/Winged helix DNA-binding domain"/>
    <property type="match status" value="1"/>
</dbReference>
<keyword evidence="4" id="KW-1185">Reference proteome</keyword>
<dbReference type="InterPro" id="IPR011006">
    <property type="entry name" value="CheY-like_superfamily"/>
</dbReference>
<accession>A0A6L6XP08</accession>
<sequence>MGDPGLRDRHPVPGVGAADRRPAHAQGAHVLLAPPQRLGRAGYDLAVLFATHAAQALDAAQVIAGLRAALGSRHQIGVAQGILMQRHGLTIEQAFAVLQRFSHESNTKLNDVAAEIAREHHEG</sequence>
<feature type="compositionally biased region" description="Basic and acidic residues" evidence="1">
    <location>
        <begin position="1"/>
        <end position="11"/>
    </location>
</feature>
<dbReference type="GO" id="GO:0003723">
    <property type="term" value="F:RNA binding"/>
    <property type="evidence" value="ECO:0007669"/>
    <property type="project" value="InterPro"/>
</dbReference>
<name>A0A6L6XP08_9ACTN</name>
<evidence type="ECO:0000313" key="4">
    <source>
        <dbReference type="Proteomes" id="UP000473525"/>
    </source>
</evidence>
<dbReference type="InterPro" id="IPR036388">
    <property type="entry name" value="WH-like_DNA-bd_sf"/>
</dbReference>
<comment type="caution">
    <text evidence="3">The sequence shown here is derived from an EMBL/GenBank/DDBJ whole genome shotgun (WGS) entry which is preliminary data.</text>
</comment>
<evidence type="ECO:0000256" key="1">
    <source>
        <dbReference type="SAM" id="MobiDB-lite"/>
    </source>
</evidence>
<dbReference type="Proteomes" id="UP000473525">
    <property type="component" value="Unassembled WGS sequence"/>
</dbReference>
<gene>
    <name evidence="3" type="ORF">GON03_05170</name>
</gene>
<dbReference type="SMART" id="SM01012">
    <property type="entry name" value="ANTAR"/>
    <property type="match status" value="1"/>
</dbReference>
<feature type="domain" description="ANTAR" evidence="2">
    <location>
        <begin position="56"/>
        <end position="117"/>
    </location>
</feature>
<dbReference type="InterPro" id="IPR005561">
    <property type="entry name" value="ANTAR"/>
</dbReference>
<organism evidence="3 4">
    <name type="scientific">Nocardioides agri</name>
    <dbReference type="NCBI Taxonomy" id="2682843"/>
    <lineage>
        <taxon>Bacteria</taxon>
        <taxon>Bacillati</taxon>
        <taxon>Actinomycetota</taxon>
        <taxon>Actinomycetes</taxon>
        <taxon>Propionibacteriales</taxon>
        <taxon>Nocardioidaceae</taxon>
        <taxon>Nocardioides</taxon>
    </lineage>
</organism>
<evidence type="ECO:0000313" key="3">
    <source>
        <dbReference type="EMBL" id="MVQ48562.1"/>
    </source>
</evidence>
<dbReference type="AlphaFoldDB" id="A0A6L6XP08"/>
<protein>
    <submittedName>
        <fullName evidence="3">ANTAR domain-containing protein</fullName>
    </submittedName>
</protein>
<dbReference type="PROSITE" id="PS50921">
    <property type="entry name" value="ANTAR"/>
    <property type="match status" value="1"/>
</dbReference>
<proteinExistence type="predicted"/>